<protein>
    <submittedName>
        <fullName evidence="4">Flavin reductase family protein</fullName>
    </submittedName>
</protein>
<organism evidence="4 5">
    <name type="scientific">Pseudonocardia bannensis</name>
    <dbReference type="NCBI Taxonomy" id="630973"/>
    <lineage>
        <taxon>Bacteria</taxon>
        <taxon>Bacillati</taxon>
        <taxon>Actinomycetota</taxon>
        <taxon>Actinomycetes</taxon>
        <taxon>Pseudonocardiales</taxon>
        <taxon>Pseudonocardiaceae</taxon>
        <taxon>Pseudonocardia</taxon>
    </lineage>
</organism>
<evidence type="ECO:0000259" key="3">
    <source>
        <dbReference type="SMART" id="SM00903"/>
    </source>
</evidence>
<proteinExistence type="inferred from homology"/>
<dbReference type="RefSeq" id="WP_169412631.1">
    <property type="nucleotide sequence ID" value="NZ_JAAXKZ010000029.1"/>
</dbReference>
<dbReference type="PANTHER" id="PTHR30466:SF11">
    <property type="entry name" value="FLAVIN-DEPENDENT MONOOXYGENASE, REDUCTASE SUBUNIT HSAB"/>
    <property type="match status" value="1"/>
</dbReference>
<sequence>MSAAGRSLHAVDAIVEDARVDVLFRQAMGRLASGVVIVTCYVDDRPWGITATACCSISVDPPLLLVSLKSSTVSASAIQRTGRFGVSLLGARALDAAKFASRPGQPKFIDDYCTPCEPEGASATPIVRHAAAHVDCAVNQAHPAADHLLFIGEVHAVLLQSADRPLVYCSQSYHGLDALGEQEQRS</sequence>
<dbReference type="InterPro" id="IPR012349">
    <property type="entry name" value="Split_barrel_FMN-bd"/>
</dbReference>
<dbReference type="Proteomes" id="UP000586918">
    <property type="component" value="Unassembled WGS sequence"/>
</dbReference>
<comment type="similarity">
    <text evidence="1">Belongs to the non-flavoprotein flavin reductase family.</text>
</comment>
<dbReference type="PANTHER" id="PTHR30466">
    <property type="entry name" value="FLAVIN REDUCTASE"/>
    <property type="match status" value="1"/>
</dbReference>
<accession>A0A848DH48</accession>
<dbReference type="InterPro" id="IPR002563">
    <property type="entry name" value="Flavin_Rdtase-like_dom"/>
</dbReference>
<name>A0A848DH48_9PSEU</name>
<feature type="domain" description="Flavin reductase like" evidence="3">
    <location>
        <begin position="28"/>
        <end position="175"/>
    </location>
</feature>
<evidence type="ECO:0000256" key="2">
    <source>
        <dbReference type="ARBA" id="ARBA00023002"/>
    </source>
</evidence>
<keyword evidence="5" id="KW-1185">Reference proteome</keyword>
<dbReference type="GO" id="GO:0042602">
    <property type="term" value="F:riboflavin reductase (NADPH) activity"/>
    <property type="evidence" value="ECO:0007669"/>
    <property type="project" value="TreeGrafter"/>
</dbReference>
<dbReference type="AlphaFoldDB" id="A0A848DH48"/>
<reference evidence="4 5" key="1">
    <citation type="submission" date="2020-04" db="EMBL/GenBank/DDBJ databases">
        <authorList>
            <person name="Klaysubun C."/>
            <person name="Duangmal K."/>
            <person name="Lipun K."/>
        </authorList>
    </citation>
    <scope>NUCLEOTIDE SEQUENCE [LARGE SCALE GENOMIC DNA]</scope>
    <source>
        <strain evidence="4 5">DSM 45300</strain>
    </source>
</reference>
<evidence type="ECO:0000313" key="5">
    <source>
        <dbReference type="Proteomes" id="UP000586918"/>
    </source>
</evidence>
<dbReference type="SMART" id="SM00903">
    <property type="entry name" value="Flavin_Reduct"/>
    <property type="match status" value="1"/>
</dbReference>
<gene>
    <name evidence="4" type="ORF">HF519_10550</name>
</gene>
<dbReference type="SUPFAM" id="SSF50475">
    <property type="entry name" value="FMN-binding split barrel"/>
    <property type="match status" value="1"/>
</dbReference>
<comment type="caution">
    <text evidence="4">The sequence shown here is derived from an EMBL/GenBank/DDBJ whole genome shotgun (WGS) entry which is preliminary data.</text>
</comment>
<dbReference type="GO" id="GO:0010181">
    <property type="term" value="F:FMN binding"/>
    <property type="evidence" value="ECO:0007669"/>
    <property type="project" value="InterPro"/>
</dbReference>
<dbReference type="Pfam" id="PF01613">
    <property type="entry name" value="Flavin_Reduct"/>
    <property type="match status" value="1"/>
</dbReference>
<evidence type="ECO:0000313" key="4">
    <source>
        <dbReference type="EMBL" id="NMH92002.1"/>
    </source>
</evidence>
<dbReference type="EMBL" id="JAAXKZ010000029">
    <property type="protein sequence ID" value="NMH92002.1"/>
    <property type="molecule type" value="Genomic_DNA"/>
</dbReference>
<dbReference type="InterPro" id="IPR050268">
    <property type="entry name" value="NADH-dep_flavin_reductase"/>
</dbReference>
<evidence type="ECO:0000256" key="1">
    <source>
        <dbReference type="ARBA" id="ARBA00008898"/>
    </source>
</evidence>
<keyword evidence="2" id="KW-0560">Oxidoreductase</keyword>
<dbReference type="Gene3D" id="2.30.110.10">
    <property type="entry name" value="Electron Transport, Fmn-binding Protein, Chain A"/>
    <property type="match status" value="1"/>
</dbReference>